<evidence type="ECO:0000313" key="1">
    <source>
        <dbReference type="EMBL" id="KAJ0103022.1"/>
    </source>
</evidence>
<name>A0ACC1BVA7_9ROSI</name>
<protein>
    <submittedName>
        <fullName evidence="1">Uncharacterized protein</fullName>
    </submittedName>
</protein>
<keyword evidence="2" id="KW-1185">Reference proteome</keyword>
<organism evidence="1 2">
    <name type="scientific">Pistacia atlantica</name>
    <dbReference type="NCBI Taxonomy" id="434234"/>
    <lineage>
        <taxon>Eukaryota</taxon>
        <taxon>Viridiplantae</taxon>
        <taxon>Streptophyta</taxon>
        <taxon>Embryophyta</taxon>
        <taxon>Tracheophyta</taxon>
        <taxon>Spermatophyta</taxon>
        <taxon>Magnoliopsida</taxon>
        <taxon>eudicotyledons</taxon>
        <taxon>Gunneridae</taxon>
        <taxon>Pentapetalae</taxon>
        <taxon>rosids</taxon>
        <taxon>malvids</taxon>
        <taxon>Sapindales</taxon>
        <taxon>Anacardiaceae</taxon>
        <taxon>Pistacia</taxon>
    </lineage>
</organism>
<gene>
    <name evidence="1" type="ORF">Patl1_04109</name>
</gene>
<comment type="caution">
    <text evidence="1">The sequence shown here is derived from an EMBL/GenBank/DDBJ whole genome shotgun (WGS) entry which is preliminary data.</text>
</comment>
<evidence type="ECO:0000313" key="2">
    <source>
        <dbReference type="Proteomes" id="UP001164250"/>
    </source>
</evidence>
<reference evidence="2" key="1">
    <citation type="journal article" date="2023" name="G3 (Bethesda)">
        <title>Genome assembly and association tests identify interacting loci associated with vigor, precocity, and sex in interspecific pistachio rootstocks.</title>
        <authorList>
            <person name="Palmer W."/>
            <person name="Jacygrad E."/>
            <person name="Sagayaradj S."/>
            <person name="Cavanaugh K."/>
            <person name="Han R."/>
            <person name="Bertier L."/>
            <person name="Beede B."/>
            <person name="Kafkas S."/>
            <person name="Golino D."/>
            <person name="Preece J."/>
            <person name="Michelmore R."/>
        </authorList>
    </citation>
    <scope>NUCLEOTIDE SEQUENCE [LARGE SCALE GENOMIC DNA]</scope>
</reference>
<accession>A0ACC1BVA7</accession>
<dbReference type="Proteomes" id="UP001164250">
    <property type="component" value="Chromosome 3"/>
</dbReference>
<dbReference type="EMBL" id="CM047899">
    <property type="protein sequence ID" value="KAJ0103022.1"/>
    <property type="molecule type" value="Genomic_DNA"/>
</dbReference>
<sequence>MATLSSNADDSNSEERTNSNHSPIDEPSNPYYFHHSDSPGQVLVSQQLTDENYTSWSCAMLIALSVKNKLGFVDGSISEPKILNSVSKEISARIIFASSARGVWLDLRDRFQQMNGPRIFQLKRELMNLRQEQSSVSICFTKLKTIWEEQSNYRPNCSCGKCTSPSKHTEYFVCI</sequence>
<proteinExistence type="predicted"/>